<evidence type="ECO:0000259" key="3">
    <source>
        <dbReference type="PROSITE" id="PS51352"/>
    </source>
</evidence>
<keyword evidence="2" id="KW-0186">Copper</keyword>
<comment type="caution">
    <text evidence="4">The sequence shown here is derived from an EMBL/GenBank/DDBJ whole genome shotgun (WGS) entry which is preliminary data.</text>
</comment>
<dbReference type="InterPro" id="IPR003782">
    <property type="entry name" value="SCO1/SenC"/>
</dbReference>
<dbReference type="InterPro" id="IPR036249">
    <property type="entry name" value="Thioredoxin-like_sf"/>
</dbReference>
<proteinExistence type="inferred from homology"/>
<dbReference type="RefSeq" id="WP_088451091.1">
    <property type="nucleotide sequence ID" value="NZ_JACHXO010000004.1"/>
</dbReference>
<sequence length="207" mass="22624">MIVRRSLGLAALGAALSATLLLTGCDKLGFGSAPKPAFQGVDLTGANYARSFILPDIDGRMRTLQDFKGKVVVVFFGYTQCPDVCPTTMQELAEVKKALGPDGERVQGIFITVDPQRDRPELLKVYLSSFDPSFVALRGSEEQIRETAKEFKVYYTQKPGSTPDTYTVDHTAASFLFDPEGRVRVYARYGGGTQPLMSDIKLLLAGQ</sequence>
<dbReference type="PANTHER" id="PTHR12151:SF25">
    <property type="entry name" value="LINALOOL DEHYDRATASE_ISOMERASE DOMAIN-CONTAINING PROTEIN"/>
    <property type="match status" value="1"/>
</dbReference>
<accession>A0ABR6GSX6</accession>
<keyword evidence="5" id="KW-1185">Reference proteome</keyword>
<evidence type="ECO:0000256" key="1">
    <source>
        <dbReference type="ARBA" id="ARBA00010996"/>
    </source>
</evidence>
<dbReference type="Proteomes" id="UP000574369">
    <property type="component" value="Unassembled WGS sequence"/>
</dbReference>
<dbReference type="PANTHER" id="PTHR12151">
    <property type="entry name" value="ELECTRON TRANSPORT PROTIN SCO1/SENC FAMILY MEMBER"/>
    <property type="match status" value="1"/>
</dbReference>
<dbReference type="Gene3D" id="3.40.30.10">
    <property type="entry name" value="Glutaredoxin"/>
    <property type="match status" value="1"/>
</dbReference>
<dbReference type="CDD" id="cd02968">
    <property type="entry name" value="SCO"/>
    <property type="match status" value="1"/>
</dbReference>
<dbReference type="InterPro" id="IPR013766">
    <property type="entry name" value="Thioredoxin_domain"/>
</dbReference>
<comment type="similarity">
    <text evidence="1">Belongs to the SCO1/2 family.</text>
</comment>
<protein>
    <submittedName>
        <fullName evidence="4">Protein SCO1/2</fullName>
    </submittedName>
</protein>
<name>A0ABR6GSX6_9BURK</name>
<organism evidence="4 5">
    <name type="scientific">Roseateles terrae</name>
    <dbReference type="NCBI Taxonomy" id="431060"/>
    <lineage>
        <taxon>Bacteria</taxon>
        <taxon>Pseudomonadati</taxon>
        <taxon>Pseudomonadota</taxon>
        <taxon>Betaproteobacteria</taxon>
        <taxon>Burkholderiales</taxon>
        <taxon>Sphaerotilaceae</taxon>
        <taxon>Roseateles</taxon>
    </lineage>
</organism>
<reference evidence="4 5" key="1">
    <citation type="submission" date="2020-08" db="EMBL/GenBank/DDBJ databases">
        <title>Genomic Encyclopedia of Type Strains, Phase III (KMG-III): the genomes of soil and plant-associated and newly described type strains.</title>
        <authorList>
            <person name="Whitman W."/>
        </authorList>
    </citation>
    <scope>NUCLEOTIDE SEQUENCE [LARGE SCALE GENOMIC DNA]</scope>
    <source>
        <strain evidence="4 5">CECT 7247</strain>
    </source>
</reference>
<dbReference type="EMBL" id="JACHXO010000004">
    <property type="protein sequence ID" value="MBB3195213.1"/>
    <property type="molecule type" value="Genomic_DNA"/>
</dbReference>
<evidence type="ECO:0000313" key="5">
    <source>
        <dbReference type="Proteomes" id="UP000574369"/>
    </source>
</evidence>
<evidence type="ECO:0000256" key="2">
    <source>
        <dbReference type="ARBA" id="ARBA00023008"/>
    </source>
</evidence>
<gene>
    <name evidence="4" type="ORF">FHS28_002616</name>
</gene>
<dbReference type="Pfam" id="PF02630">
    <property type="entry name" value="SCO1-SenC"/>
    <property type="match status" value="1"/>
</dbReference>
<dbReference type="PROSITE" id="PS51257">
    <property type="entry name" value="PROKAR_LIPOPROTEIN"/>
    <property type="match status" value="1"/>
</dbReference>
<feature type="domain" description="Thioredoxin" evidence="3">
    <location>
        <begin position="43"/>
        <end position="207"/>
    </location>
</feature>
<dbReference type="SUPFAM" id="SSF52833">
    <property type="entry name" value="Thioredoxin-like"/>
    <property type="match status" value="1"/>
</dbReference>
<dbReference type="PROSITE" id="PS51352">
    <property type="entry name" value="THIOREDOXIN_2"/>
    <property type="match status" value="1"/>
</dbReference>
<evidence type="ECO:0000313" key="4">
    <source>
        <dbReference type="EMBL" id="MBB3195213.1"/>
    </source>
</evidence>